<keyword evidence="2" id="KW-1185">Reference proteome</keyword>
<dbReference type="HOGENOM" id="CLU_3099772_0_0_4"/>
<organism evidence="1 2">
    <name type="scientific">Kingella kingae ATCC 23330</name>
    <dbReference type="NCBI Taxonomy" id="887327"/>
    <lineage>
        <taxon>Bacteria</taxon>
        <taxon>Pseudomonadati</taxon>
        <taxon>Pseudomonadota</taxon>
        <taxon>Betaproteobacteria</taxon>
        <taxon>Neisseriales</taxon>
        <taxon>Neisseriaceae</taxon>
        <taxon>Kingella</taxon>
    </lineage>
</organism>
<comment type="caution">
    <text evidence="1">The sequence shown here is derived from an EMBL/GenBank/DDBJ whole genome shotgun (WGS) entry which is preliminary data.</text>
</comment>
<name>F5S5C9_KINKI</name>
<gene>
    <name evidence="1" type="ORF">HMPREF0476_0412</name>
</gene>
<reference evidence="1 2" key="1">
    <citation type="submission" date="2011-04" db="EMBL/GenBank/DDBJ databases">
        <authorList>
            <person name="Muzny D."/>
            <person name="Qin X."/>
            <person name="Deng J."/>
            <person name="Jiang H."/>
            <person name="Liu Y."/>
            <person name="Qu J."/>
            <person name="Song X.-Z."/>
            <person name="Zhang L."/>
            <person name="Thornton R."/>
            <person name="Coyle M."/>
            <person name="Francisco L."/>
            <person name="Jackson L."/>
            <person name="Javaid M."/>
            <person name="Korchina V."/>
            <person name="Kovar C."/>
            <person name="Mata R."/>
            <person name="Mathew T."/>
            <person name="Ngo R."/>
            <person name="Nguyen L."/>
            <person name="Nguyen N."/>
            <person name="Okwuonu G."/>
            <person name="Ongeri F."/>
            <person name="Pham C."/>
            <person name="Simmons D."/>
            <person name="Wilczek-Boney K."/>
            <person name="Hale W."/>
            <person name="Jakkamsetti A."/>
            <person name="Pham P."/>
            <person name="Ruth R."/>
            <person name="San Lucas F."/>
            <person name="Warren J."/>
            <person name="Zhang J."/>
            <person name="Zhao Z."/>
            <person name="Zhou C."/>
            <person name="Zhu D."/>
            <person name="Lee S."/>
            <person name="Bess C."/>
            <person name="Blankenburg K."/>
            <person name="Forbes L."/>
            <person name="Fu Q."/>
            <person name="Gubbala S."/>
            <person name="Hirani K."/>
            <person name="Jayaseelan J.C."/>
            <person name="Lara F."/>
            <person name="Munidasa M."/>
            <person name="Palculict T."/>
            <person name="Patil S."/>
            <person name="Pu L.-L."/>
            <person name="Saada N."/>
            <person name="Tang L."/>
            <person name="Weissenberger G."/>
            <person name="Zhu Y."/>
            <person name="Hemphill L."/>
            <person name="Shang Y."/>
            <person name="Youmans B."/>
            <person name="Ayvaz T."/>
            <person name="Ross M."/>
            <person name="Santibanez J."/>
            <person name="Aqrawi P."/>
            <person name="Gross S."/>
            <person name="Joshi V."/>
            <person name="Fowler G."/>
            <person name="Nazareth L."/>
            <person name="Reid J."/>
            <person name="Worley K."/>
            <person name="Petrosino J."/>
            <person name="Highlander S."/>
            <person name="Gibbs R."/>
        </authorList>
    </citation>
    <scope>NUCLEOTIDE SEQUENCE [LARGE SCALE GENOMIC DNA]</scope>
    <source>
        <strain evidence="1 2">ATCC 23330</strain>
    </source>
</reference>
<accession>F5S5C9</accession>
<sequence length="51" mass="5797">MVSGCVCHNASLSKSNNKWRLLCRFDSIWQLAKAFNRAFNALGQKSSLHRT</sequence>
<dbReference type="Proteomes" id="UP000004207">
    <property type="component" value="Unassembled WGS sequence"/>
</dbReference>
<dbReference type="AlphaFoldDB" id="F5S5C9"/>
<evidence type="ECO:0000313" key="1">
    <source>
        <dbReference type="EMBL" id="EGK11297.1"/>
    </source>
</evidence>
<proteinExistence type="predicted"/>
<dbReference type="EMBL" id="AFHS01000012">
    <property type="protein sequence ID" value="EGK11297.1"/>
    <property type="molecule type" value="Genomic_DNA"/>
</dbReference>
<evidence type="ECO:0000313" key="2">
    <source>
        <dbReference type="Proteomes" id="UP000004207"/>
    </source>
</evidence>
<protein>
    <submittedName>
        <fullName evidence="1">Uncharacterized protein</fullName>
    </submittedName>
</protein>